<evidence type="ECO:0000313" key="2">
    <source>
        <dbReference type="Proteomes" id="UP000821865"/>
    </source>
</evidence>
<name>A0ACB8CKT4_DERSI</name>
<evidence type="ECO:0000313" key="1">
    <source>
        <dbReference type="EMBL" id="KAH7945429.1"/>
    </source>
</evidence>
<sequence length="144" mass="16113">MQICTSETLLKAYCVFAADMHQQVFVRGLDGRTLVVDLALGARVSELKEDLRSRLGLPCDQQRLLASGRPLDDADTLEAGCSLDLSLRLVGGVIEPSLRILAQKYNCDKMICRKCYARLHPKATNCRKRKCGHSNNLRPKKKLK</sequence>
<accession>A0ACB8CKT4</accession>
<proteinExistence type="predicted"/>
<comment type="caution">
    <text evidence="1">The sequence shown here is derived from an EMBL/GenBank/DDBJ whole genome shotgun (WGS) entry which is preliminary data.</text>
</comment>
<organism evidence="1 2">
    <name type="scientific">Dermacentor silvarum</name>
    <name type="common">Tick</name>
    <dbReference type="NCBI Taxonomy" id="543639"/>
    <lineage>
        <taxon>Eukaryota</taxon>
        <taxon>Metazoa</taxon>
        <taxon>Ecdysozoa</taxon>
        <taxon>Arthropoda</taxon>
        <taxon>Chelicerata</taxon>
        <taxon>Arachnida</taxon>
        <taxon>Acari</taxon>
        <taxon>Parasitiformes</taxon>
        <taxon>Ixodida</taxon>
        <taxon>Ixodoidea</taxon>
        <taxon>Ixodidae</taxon>
        <taxon>Rhipicephalinae</taxon>
        <taxon>Dermacentor</taxon>
    </lineage>
</organism>
<dbReference type="Proteomes" id="UP000821865">
    <property type="component" value="Chromosome 6"/>
</dbReference>
<gene>
    <name evidence="1" type="ORF">HPB49_010832</name>
</gene>
<reference evidence="1" key="1">
    <citation type="submission" date="2020-05" db="EMBL/GenBank/DDBJ databases">
        <title>Large-scale comparative analyses of tick genomes elucidate their genetic diversity and vector capacities.</title>
        <authorList>
            <person name="Jia N."/>
            <person name="Wang J."/>
            <person name="Shi W."/>
            <person name="Du L."/>
            <person name="Sun Y."/>
            <person name="Zhan W."/>
            <person name="Jiang J."/>
            <person name="Wang Q."/>
            <person name="Zhang B."/>
            <person name="Ji P."/>
            <person name="Sakyi L.B."/>
            <person name="Cui X."/>
            <person name="Yuan T."/>
            <person name="Jiang B."/>
            <person name="Yang W."/>
            <person name="Lam T.T.-Y."/>
            <person name="Chang Q."/>
            <person name="Ding S."/>
            <person name="Wang X."/>
            <person name="Zhu J."/>
            <person name="Ruan X."/>
            <person name="Zhao L."/>
            <person name="Wei J."/>
            <person name="Que T."/>
            <person name="Du C."/>
            <person name="Cheng J."/>
            <person name="Dai P."/>
            <person name="Han X."/>
            <person name="Huang E."/>
            <person name="Gao Y."/>
            <person name="Liu J."/>
            <person name="Shao H."/>
            <person name="Ye R."/>
            <person name="Li L."/>
            <person name="Wei W."/>
            <person name="Wang X."/>
            <person name="Wang C."/>
            <person name="Yang T."/>
            <person name="Huo Q."/>
            <person name="Li W."/>
            <person name="Guo W."/>
            <person name="Chen H."/>
            <person name="Zhou L."/>
            <person name="Ni X."/>
            <person name="Tian J."/>
            <person name="Zhou Y."/>
            <person name="Sheng Y."/>
            <person name="Liu T."/>
            <person name="Pan Y."/>
            <person name="Xia L."/>
            <person name="Li J."/>
            <person name="Zhao F."/>
            <person name="Cao W."/>
        </authorList>
    </citation>
    <scope>NUCLEOTIDE SEQUENCE</scope>
    <source>
        <strain evidence="1">Dsil-2018</strain>
    </source>
</reference>
<protein>
    <submittedName>
        <fullName evidence="1">Uncharacterized protein</fullName>
    </submittedName>
</protein>
<keyword evidence="2" id="KW-1185">Reference proteome</keyword>
<dbReference type="EMBL" id="CM023475">
    <property type="protein sequence ID" value="KAH7945429.1"/>
    <property type="molecule type" value="Genomic_DNA"/>
</dbReference>